<name>A0A2U2BUE1_9PROT</name>
<dbReference type="Pfam" id="PF01979">
    <property type="entry name" value="Amidohydro_1"/>
    <property type="match status" value="1"/>
</dbReference>
<dbReference type="EMBL" id="QEXV01000003">
    <property type="protein sequence ID" value="PWE17607.1"/>
    <property type="molecule type" value="Genomic_DNA"/>
</dbReference>
<dbReference type="PANTHER" id="PTHR43668">
    <property type="entry name" value="ALLANTOINASE"/>
    <property type="match status" value="1"/>
</dbReference>
<evidence type="ECO:0000259" key="6">
    <source>
        <dbReference type="Pfam" id="PF01979"/>
    </source>
</evidence>
<dbReference type="PROSITE" id="PS00483">
    <property type="entry name" value="DIHYDROOROTASE_2"/>
    <property type="match status" value="1"/>
</dbReference>
<evidence type="ECO:0000256" key="2">
    <source>
        <dbReference type="ARBA" id="ARBA00002368"/>
    </source>
</evidence>
<reference evidence="8" key="1">
    <citation type="submission" date="2018-05" db="EMBL/GenBank/DDBJ databases">
        <authorList>
            <person name="Liu B.-T."/>
        </authorList>
    </citation>
    <scope>NUCLEOTIDE SEQUENCE [LARGE SCALE GENOMIC DNA]</scope>
    <source>
        <strain evidence="8">WD6-1</strain>
    </source>
</reference>
<dbReference type="GO" id="GO:0005737">
    <property type="term" value="C:cytoplasm"/>
    <property type="evidence" value="ECO:0007669"/>
    <property type="project" value="TreeGrafter"/>
</dbReference>
<proteinExistence type="inferred from homology"/>
<comment type="caution">
    <text evidence="7">The sequence shown here is derived from an EMBL/GenBank/DDBJ whole genome shotgun (WGS) entry which is preliminary data.</text>
</comment>
<organism evidence="7 8">
    <name type="scientific">Marinicauda salina</name>
    <dbReference type="NCBI Taxonomy" id="2135793"/>
    <lineage>
        <taxon>Bacteria</taxon>
        <taxon>Pseudomonadati</taxon>
        <taxon>Pseudomonadota</taxon>
        <taxon>Alphaproteobacteria</taxon>
        <taxon>Maricaulales</taxon>
        <taxon>Maricaulaceae</taxon>
        <taxon>Marinicauda</taxon>
    </lineage>
</organism>
<dbReference type="Gene3D" id="2.30.40.10">
    <property type="entry name" value="Urease, subunit C, domain 1"/>
    <property type="match status" value="1"/>
</dbReference>
<dbReference type="PANTHER" id="PTHR43668:SF4">
    <property type="entry name" value="ALLANTOINASE"/>
    <property type="match status" value="1"/>
</dbReference>
<evidence type="ECO:0000313" key="7">
    <source>
        <dbReference type="EMBL" id="PWE17607.1"/>
    </source>
</evidence>
<comment type="function">
    <text evidence="2">Catalyzes the reversible cyclization of carbamoyl aspartate to dihydroorotate.</text>
</comment>
<sequence>MTRTFDLIVKGGTVVTPDGRHEADVGIVDGKFAAIGDLSADRAGETIDAAGLHVLPGVIDSQVHFREPGMEWKEDLESGSRAAAMGGVTCVFEMPNTSPSTITPDLLADKVERATHRMHTDFAFYAGATKENPPVLREMERMAGCCGVKVFMGASTGDLLVDDDAGVAAVLAVIERRAAFHSEDEFRLEERRGLARDGDWSSHEEVRDKRAAMQSTERLVRLAHEAGKRIHVLHISTAEEMEFLSGHKDVASVEATPQHLTLESPDCYERLGAYAQMNPPIRDHEARMGIWRGLDQGVVDVLGSDHAPHTVEEKSKPYPQSPSGMPGVQTLVPLMLDHVNAGRLTLERFVDLTSAGPQRIFGLAAKGRIARGYDADLTLVDMNAERTIEESWLASKCGWSPFTGMTVKGWPVATIVRGRAVMREDELVAPSTGRPTRFVETLGAR</sequence>
<dbReference type="SUPFAM" id="SSF51556">
    <property type="entry name" value="Metallo-dependent hydrolases"/>
    <property type="match status" value="1"/>
</dbReference>
<protein>
    <submittedName>
        <fullName evidence="7">Dihydroorotase</fullName>
    </submittedName>
</protein>
<feature type="domain" description="Amidohydrolase-related" evidence="6">
    <location>
        <begin position="54"/>
        <end position="421"/>
    </location>
</feature>
<accession>A0A2U2BUE1</accession>
<dbReference type="NCBIfam" id="TIGR00857">
    <property type="entry name" value="pyrC_multi"/>
    <property type="match status" value="1"/>
</dbReference>
<comment type="similarity">
    <text evidence="3">Belongs to the metallo-dependent hydrolases superfamily. DHOase family. Class I DHOase subfamily.</text>
</comment>
<dbReference type="Proteomes" id="UP000245168">
    <property type="component" value="Unassembled WGS sequence"/>
</dbReference>
<gene>
    <name evidence="7" type="ORF">DDZ18_08040</name>
</gene>
<dbReference type="InterPro" id="IPR050138">
    <property type="entry name" value="DHOase/Allantoinase_Hydrolase"/>
</dbReference>
<keyword evidence="4" id="KW-0479">Metal-binding</keyword>
<dbReference type="InterPro" id="IPR011059">
    <property type="entry name" value="Metal-dep_hydrolase_composite"/>
</dbReference>
<dbReference type="CDD" id="cd01318">
    <property type="entry name" value="DHOase_IIb"/>
    <property type="match status" value="1"/>
</dbReference>
<dbReference type="SUPFAM" id="SSF51338">
    <property type="entry name" value="Composite domain of metallo-dependent hydrolases"/>
    <property type="match status" value="1"/>
</dbReference>
<evidence type="ECO:0000256" key="4">
    <source>
        <dbReference type="ARBA" id="ARBA00022723"/>
    </source>
</evidence>
<dbReference type="InterPro" id="IPR002195">
    <property type="entry name" value="Dihydroorotase_CS"/>
</dbReference>
<keyword evidence="5" id="KW-0378">Hydrolase</keyword>
<dbReference type="GO" id="GO:0004038">
    <property type="term" value="F:allantoinase activity"/>
    <property type="evidence" value="ECO:0007669"/>
    <property type="project" value="TreeGrafter"/>
</dbReference>
<keyword evidence="8" id="KW-1185">Reference proteome</keyword>
<dbReference type="OrthoDB" id="9775759at2"/>
<comment type="cofactor">
    <cofactor evidence="1">
        <name>Zn(2+)</name>
        <dbReference type="ChEBI" id="CHEBI:29105"/>
    </cofactor>
</comment>
<dbReference type="NCBIfam" id="NF006559">
    <property type="entry name" value="PRK09060.1"/>
    <property type="match status" value="1"/>
</dbReference>
<dbReference type="InterPro" id="IPR032466">
    <property type="entry name" value="Metal_Hydrolase"/>
</dbReference>
<evidence type="ECO:0000256" key="3">
    <source>
        <dbReference type="ARBA" id="ARBA00010286"/>
    </source>
</evidence>
<dbReference type="InterPro" id="IPR006680">
    <property type="entry name" value="Amidohydro-rel"/>
</dbReference>
<dbReference type="GO" id="GO:0006145">
    <property type="term" value="P:purine nucleobase catabolic process"/>
    <property type="evidence" value="ECO:0007669"/>
    <property type="project" value="TreeGrafter"/>
</dbReference>
<evidence type="ECO:0000313" key="8">
    <source>
        <dbReference type="Proteomes" id="UP000245168"/>
    </source>
</evidence>
<dbReference type="Gene3D" id="3.20.20.140">
    <property type="entry name" value="Metal-dependent hydrolases"/>
    <property type="match status" value="1"/>
</dbReference>
<dbReference type="AlphaFoldDB" id="A0A2U2BUE1"/>
<dbReference type="RefSeq" id="WP_109252838.1">
    <property type="nucleotide sequence ID" value="NZ_QEXV01000003.1"/>
</dbReference>
<evidence type="ECO:0000256" key="1">
    <source>
        <dbReference type="ARBA" id="ARBA00001947"/>
    </source>
</evidence>
<dbReference type="GO" id="GO:0046872">
    <property type="term" value="F:metal ion binding"/>
    <property type="evidence" value="ECO:0007669"/>
    <property type="project" value="UniProtKB-KW"/>
</dbReference>
<evidence type="ECO:0000256" key="5">
    <source>
        <dbReference type="ARBA" id="ARBA00022801"/>
    </source>
</evidence>